<comment type="similarity">
    <text evidence="1">Belongs to the N(4)/N(6)-methyltransferase family.</text>
</comment>
<keyword evidence="3" id="KW-0489">Methyltransferase</keyword>
<evidence type="ECO:0000313" key="10">
    <source>
        <dbReference type="Proteomes" id="UP000806522"/>
    </source>
</evidence>
<evidence type="ECO:0000256" key="2">
    <source>
        <dbReference type="ARBA" id="ARBA00011900"/>
    </source>
</evidence>
<dbReference type="InterPro" id="IPR029063">
    <property type="entry name" value="SAM-dependent_MTases_sf"/>
</dbReference>
<evidence type="ECO:0000256" key="1">
    <source>
        <dbReference type="ARBA" id="ARBA00006594"/>
    </source>
</evidence>
<comment type="caution">
    <text evidence="9">The sequence shown here is derived from an EMBL/GenBank/DDBJ whole genome shotgun (WGS) entry which is preliminary data.</text>
</comment>
<protein>
    <recommendedName>
        <fullName evidence="2">site-specific DNA-methyltransferase (adenine-specific)</fullName>
        <ecNumber evidence="2">2.1.1.72</ecNumber>
    </recommendedName>
</protein>
<evidence type="ECO:0000256" key="4">
    <source>
        <dbReference type="ARBA" id="ARBA00022679"/>
    </source>
</evidence>
<dbReference type="PIRSF" id="PIRSF015855">
    <property type="entry name" value="TypeIII_Mtase_mKpnI"/>
    <property type="match status" value="1"/>
</dbReference>
<dbReference type="AlphaFoldDB" id="A0A9D5P2K9"/>
<feature type="domain" description="Type III R-M EcoP15I C-terminal" evidence="8">
    <location>
        <begin position="524"/>
        <end position="609"/>
    </location>
</feature>
<dbReference type="InterPro" id="IPR002941">
    <property type="entry name" value="DNA_methylase_N4/N6"/>
</dbReference>
<dbReference type="Proteomes" id="UP000806522">
    <property type="component" value="Unassembled WGS sequence"/>
</dbReference>
<reference evidence="9" key="1">
    <citation type="submission" date="2019-04" db="EMBL/GenBank/DDBJ databases">
        <title>Evolution of Biomass-Degrading Anaerobic Consortia Revealed by Metagenomics.</title>
        <authorList>
            <person name="Peng X."/>
        </authorList>
    </citation>
    <scope>NUCLEOTIDE SEQUENCE</scope>
    <source>
        <strain evidence="9">SIG140</strain>
    </source>
</reference>
<dbReference type="InterPro" id="IPR041405">
    <property type="entry name" value="T3RM_EcoP15I_C"/>
</dbReference>
<proteinExistence type="inferred from homology"/>
<gene>
    <name evidence="9" type="ORF">E7101_00730</name>
</gene>
<keyword evidence="4" id="KW-0808">Transferase</keyword>
<dbReference type="InterPro" id="IPR002295">
    <property type="entry name" value="N4/N6-MTase_EcoPI_Mod-like"/>
</dbReference>
<comment type="catalytic activity">
    <reaction evidence="6">
        <text>a 2'-deoxyadenosine in DNA + S-adenosyl-L-methionine = an N(6)-methyl-2'-deoxyadenosine in DNA + S-adenosyl-L-homocysteine + H(+)</text>
        <dbReference type="Rhea" id="RHEA:15197"/>
        <dbReference type="Rhea" id="RHEA-COMP:12418"/>
        <dbReference type="Rhea" id="RHEA-COMP:12419"/>
        <dbReference type="ChEBI" id="CHEBI:15378"/>
        <dbReference type="ChEBI" id="CHEBI:57856"/>
        <dbReference type="ChEBI" id="CHEBI:59789"/>
        <dbReference type="ChEBI" id="CHEBI:90615"/>
        <dbReference type="ChEBI" id="CHEBI:90616"/>
        <dbReference type="EC" id="2.1.1.72"/>
    </reaction>
</comment>
<keyword evidence="5" id="KW-0949">S-adenosyl-L-methionine</keyword>
<evidence type="ECO:0000259" key="8">
    <source>
        <dbReference type="Pfam" id="PF18273"/>
    </source>
</evidence>
<dbReference type="SUPFAM" id="SSF53335">
    <property type="entry name" value="S-adenosyl-L-methionine-dependent methyltransferases"/>
    <property type="match status" value="1"/>
</dbReference>
<dbReference type="PRINTS" id="PR00506">
    <property type="entry name" value="D21N6MTFRASE"/>
</dbReference>
<dbReference type="InterPro" id="IPR002052">
    <property type="entry name" value="DNA_methylase_N6_adenine_CS"/>
</dbReference>
<name>A0A9D5P2K9_XYLRU</name>
<feature type="domain" description="DNA methylase N-4/N-6" evidence="7">
    <location>
        <begin position="117"/>
        <end position="438"/>
    </location>
</feature>
<evidence type="ECO:0000259" key="7">
    <source>
        <dbReference type="Pfam" id="PF01555"/>
    </source>
</evidence>
<evidence type="ECO:0000256" key="3">
    <source>
        <dbReference type="ARBA" id="ARBA00022603"/>
    </source>
</evidence>
<dbReference type="GO" id="GO:0032259">
    <property type="term" value="P:methylation"/>
    <property type="evidence" value="ECO:0007669"/>
    <property type="project" value="UniProtKB-KW"/>
</dbReference>
<accession>A0A9D5P2K9</accession>
<organism evidence="9 10">
    <name type="scientific">Xylanibacter ruminicola</name>
    <name type="common">Prevotella ruminicola</name>
    <dbReference type="NCBI Taxonomy" id="839"/>
    <lineage>
        <taxon>Bacteria</taxon>
        <taxon>Pseudomonadati</taxon>
        <taxon>Bacteroidota</taxon>
        <taxon>Bacteroidia</taxon>
        <taxon>Bacteroidales</taxon>
        <taxon>Prevotellaceae</taxon>
        <taxon>Xylanibacter</taxon>
    </lineage>
</organism>
<dbReference type="EC" id="2.1.1.72" evidence="2"/>
<dbReference type="GO" id="GO:0008170">
    <property type="term" value="F:N-methyltransferase activity"/>
    <property type="evidence" value="ECO:0007669"/>
    <property type="project" value="InterPro"/>
</dbReference>
<sequence>MVQQIIKDNETITPSTREMEGLKEYFPQCFNSKGEFDIEKFREAIEPQVDVTREGRSFDFLGKSYARMLSSLDTTTVIRPDVEHNSKPENANSENIYISGDNLDALHHLVKSYAGQVKCIYIDPPYNTGEDGFTYKDKFKFTAEDLENKLSVSADEAEKIIAMTSGQRASHAAWLTFMMPRLQLARDMMAKDGLIFISIDDNEQAYLKQLCDNIFGEDNLIASIVWQKRTSPDARINLGAAHDYIMVYARDKQYSNDYLNKEKLTEERAGEYRNPDNDPRGSWASVDITGQMGHATKSQFYTIKTPSGAEYPPPSGRCWALAENTFNDLVRDNRIWFGANGDSRPRKKLFLSEVEGVNAWTWWTNTEVGHNQEASKEVKDLFGSGEIFTNPKPVRLIKRILGLGSRQDSIILDFFGGSSTTAQATMELNAEDNGNRKFVLVQWQEECKEGSDAYKAGYRTIDEIGMERIKRAAKKIREENPLFVGDLGFKHYTLEEVPQNTLDKLETYDPNVMLTTEDTLNMFGRDTVLATWLVNDGYGLGAKTEDVVLDKYHATLCGNHLYMTDADFTEEDMTVLVDRYQSDPAFNPDCIVLFGYSFGHNAKDMLEKNKPTINLVKDKNIIIDVRY</sequence>
<dbReference type="Pfam" id="PF18273">
    <property type="entry name" value="T3RM_EcoP15I_C"/>
    <property type="match status" value="1"/>
</dbReference>
<evidence type="ECO:0000256" key="6">
    <source>
        <dbReference type="ARBA" id="ARBA00047942"/>
    </source>
</evidence>
<dbReference type="EMBL" id="SUYC01000001">
    <property type="protein sequence ID" value="MBE6269469.1"/>
    <property type="molecule type" value="Genomic_DNA"/>
</dbReference>
<evidence type="ECO:0000313" key="9">
    <source>
        <dbReference type="EMBL" id="MBE6269469.1"/>
    </source>
</evidence>
<dbReference type="GO" id="GO:0009007">
    <property type="term" value="F:site-specific DNA-methyltransferase (adenine-specific) activity"/>
    <property type="evidence" value="ECO:0007669"/>
    <property type="project" value="UniProtKB-EC"/>
</dbReference>
<dbReference type="PROSITE" id="PS00092">
    <property type="entry name" value="N6_MTASE"/>
    <property type="match status" value="1"/>
</dbReference>
<dbReference type="GO" id="GO:0003677">
    <property type="term" value="F:DNA binding"/>
    <property type="evidence" value="ECO:0007669"/>
    <property type="project" value="InterPro"/>
</dbReference>
<evidence type="ECO:0000256" key="5">
    <source>
        <dbReference type="ARBA" id="ARBA00022691"/>
    </source>
</evidence>
<dbReference type="Pfam" id="PF01555">
    <property type="entry name" value="N6_N4_Mtase"/>
    <property type="match status" value="1"/>
</dbReference>
<dbReference type="Gene3D" id="3.40.50.150">
    <property type="entry name" value="Vaccinia Virus protein VP39"/>
    <property type="match status" value="1"/>
</dbReference>